<accession>A0A0H5APT8</accession>
<evidence type="ECO:0000313" key="2">
    <source>
        <dbReference type="Proteomes" id="UP000036608"/>
    </source>
</evidence>
<evidence type="ECO:0000313" key="1">
    <source>
        <dbReference type="EMBL" id="AKS06257.1"/>
    </source>
</evidence>
<gene>
    <name evidence="1" type="ORF">AA957_09100</name>
</gene>
<dbReference type="AlphaFoldDB" id="A0A0H5APT8"/>
<sequence length="63" mass="7002">MFLLESIWVRATKVCRFTLVFVSVRIDLLGPCGSWLACDGDVGFTIAIAGKPGSHRDWGQFEK</sequence>
<reference evidence="2" key="2">
    <citation type="submission" date="2015-05" db="EMBL/GenBank/DDBJ databases">
        <authorList>
            <person name="Swarnkar M.K."/>
            <person name="Vyas P."/>
            <person name="Rahi P."/>
            <person name="Thakur R."/>
            <person name="Thakur N."/>
            <person name="Singh A.K."/>
            <person name="Gulati A."/>
        </authorList>
    </citation>
    <scope>NUCLEOTIDE SEQUENCE [LARGE SCALE GENOMIC DNA]</scope>
    <source>
        <strain evidence="2">745</strain>
    </source>
</reference>
<protein>
    <submittedName>
        <fullName evidence="1">Uncharacterized protein</fullName>
    </submittedName>
</protein>
<dbReference type="KEGG" id="ptv:AA957_09100"/>
<reference evidence="1 2" key="1">
    <citation type="journal article" date="2015" name="Genome Announc.">
        <title>Complete Genome Sequence of the Rhizobacterium Pseudomonas trivialis Strain IHBB745 with Multiple Plant Growth-Promoting Activities and Tolerance to Desiccation and Alkalinity.</title>
        <authorList>
            <person name="Gulati A."/>
            <person name="Swarnkar M.K."/>
            <person name="Vyas P."/>
            <person name="Rahi P."/>
            <person name="Thakur R."/>
            <person name="Thakur N."/>
            <person name="Singh A.K."/>
        </authorList>
    </citation>
    <scope>NUCLEOTIDE SEQUENCE [LARGE SCALE GENOMIC DNA]</scope>
    <source>
        <strain evidence="2">745</strain>
    </source>
</reference>
<dbReference type="EMBL" id="CP011507">
    <property type="protein sequence ID" value="AKS06257.1"/>
    <property type="molecule type" value="Genomic_DNA"/>
</dbReference>
<name>A0A0H5APT8_9PSED</name>
<dbReference type="Proteomes" id="UP000036608">
    <property type="component" value="Chromosome"/>
</dbReference>
<organism evidence="1 2">
    <name type="scientific">Pseudomonas trivialis</name>
    <dbReference type="NCBI Taxonomy" id="200450"/>
    <lineage>
        <taxon>Bacteria</taxon>
        <taxon>Pseudomonadati</taxon>
        <taxon>Pseudomonadota</taxon>
        <taxon>Gammaproteobacteria</taxon>
        <taxon>Pseudomonadales</taxon>
        <taxon>Pseudomonadaceae</taxon>
        <taxon>Pseudomonas</taxon>
    </lineage>
</organism>
<proteinExistence type="predicted"/>